<protein>
    <recommendedName>
        <fullName evidence="2">J domain-containing protein</fullName>
    </recommendedName>
</protein>
<evidence type="ECO:0000313" key="1">
    <source>
        <dbReference type="EMBL" id="KKK64069.1"/>
    </source>
</evidence>
<reference evidence="1" key="1">
    <citation type="journal article" date="2015" name="Nature">
        <title>Complex archaea that bridge the gap between prokaryotes and eukaryotes.</title>
        <authorList>
            <person name="Spang A."/>
            <person name="Saw J.H."/>
            <person name="Jorgensen S.L."/>
            <person name="Zaremba-Niedzwiedzka K."/>
            <person name="Martijn J."/>
            <person name="Lind A.E."/>
            <person name="van Eijk R."/>
            <person name="Schleper C."/>
            <person name="Guy L."/>
            <person name="Ettema T.J."/>
        </authorList>
    </citation>
    <scope>NUCLEOTIDE SEQUENCE</scope>
</reference>
<sequence length="106" mass="11703">RQQRLACERFSDAGTNLRALYLTLESTRLAAQRGILKELAAIATALLGPGVMKRPAHEVLGIAESSPLAVAEAAYRMFAKERHPDHGGSDAAMKELNEAIEWYRQR</sequence>
<comment type="caution">
    <text evidence="1">The sequence shown here is derived from an EMBL/GenBank/DDBJ whole genome shotgun (WGS) entry which is preliminary data.</text>
</comment>
<dbReference type="SUPFAM" id="SSF46565">
    <property type="entry name" value="Chaperone J-domain"/>
    <property type="match status" value="1"/>
</dbReference>
<dbReference type="AlphaFoldDB" id="A0A0F8ZC58"/>
<gene>
    <name evidence="1" type="ORF">LCGC14_2987930</name>
</gene>
<evidence type="ECO:0008006" key="2">
    <source>
        <dbReference type="Google" id="ProtNLM"/>
    </source>
</evidence>
<accession>A0A0F8ZC58</accession>
<name>A0A0F8ZC58_9ZZZZ</name>
<feature type="non-terminal residue" evidence="1">
    <location>
        <position position="1"/>
    </location>
</feature>
<dbReference type="Gene3D" id="1.10.287.110">
    <property type="entry name" value="DnaJ domain"/>
    <property type="match status" value="1"/>
</dbReference>
<organism evidence="1">
    <name type="scientific">marine sediment metagenome</name>
    <dbReference type="NCBI Taxonomy" id="412755"/>
    <lineage>
        <taxon>unclassified sequences</taxon>
        <taxon>metagenomes</taxon>
        <taxon>ecological metagenomes</taxon>
    </lineage>
</organism>
<dbReference type="InterPro" id="IPR036869">
    <property type="entry name" value="J_dom_sf"/>
</dbReference>
<dbReference type="EMBL" id="LAZR01061196">
    <property type="protein sequence ID" value="KKK64069.1"/>
    <property type="molecule type" value="Genomic_DNA"/>
</dbReference>
<proteinExistence type="predicted"/>